<dbReference type="Gene3D" id="3.40.630.30">
    <property type="match status" value="1"/>
</dbReference>
<organism evidence="2 3">
    <name type="scientific">Candidatus Alectryocaccomicrobium excrementavium</name>
    <dbReference type="NCBI Taxonomy" id="2840668"/>
    <lineage>
        <taxon>Bacteria</taxon>
        <taxon>Bacillati</taxon>
        <taxon>Bacillota</taxon>
        <taxon>Clostridia</taxon>
        <taxon>Candidatus Alectryocaccomicrobium</taxon>
    </lineage>
</organism>
<reference evidence="2" key="2">
    <citation type="journal article" date="2021" name="PeerJ">
        <title>Extensive microbial diversity within the chicken gut microbiome revealed by metagenomics and culture.</title>
        <authorList>
            <person name="Gilroy R."/>
            <person name="Ravi A."/>
            <person name="Getino M."/>
            <person name="Pursley I."/>
            <person name="Horton D.L."/>
            <person name="Alikhan N.F."/>
            <person name="Baker D."/>
            <person name="Gharbi K."/>
            <person name="Hall N."/>
            <person name="Watson M."/>
            <person name="Adriaenssens E.M."/>
            <person name="Foster-Nyarko E."/>
            <person name="Jarju S."/>
            <person name="Secka A."/>
            <person name="Antonio M."/>
            <person name="Oren A."/>
            <person name="Chaudhuri R.R."/>
            <person name="La Ragione R."/>
            <person name="Hildebrand F."/>
            <person name="Pallen M.J."/>
        </authorList>
    </citation>
    <scope>NUCLEOTIDE SEQUENCE</scope>
    <source>
        <strain evidence="2">13766</strain>
    </source>
</reference>
<dbReference type="GO" id="GO:0016747">
    <property type="term" value="F:acyltransferase activity, transferring groups other than amino-acyl groups"/>
    <property type="evidence" value="ECO:0007669"/>
    <property type="project" value="InterPro"/>
</dbReference>
<dbReference type="Proteomes" id="UP000824140">
    <property type="component" value="Unassembled WGS sequence"/>
</dbReference>
<dbReference type="EMBL" id="DVJN01000117">
    <property type="protein sequence ID" value="HIS92544.1"/>
    <property type="molecule type" value="Genomic_DNA"/>
</dbReference>
<evidence type="ECO:0000259" key="1">
    <source>
        <dbReference type="PROSITE" id="PS51186"/>
    </source>
</evidence>
<proteinExistence type="predicted"/>
<name>A0A9D1FZY3_9FIRM</name>
<dbReference type="InterPro" id="IPR016181">
    <property type="entry name" value="Acyl_CoA_acyltransferase"/>
</dbReference>
<dbReference type="PROSITE" id="PS51186">
    <property type="entry name" value="GNAT"/>
    <property type="match status" value="1"/>
</dbReference>
<feature type="domain" description="N-acetyltransferase" evidence="1">
    <location>
        <begin position="23"/>
        <end position="152"/>
    </location>
</feature>
<protein>
    <submittedName>
        <fullName evidence="2">GNAT family N-acetyltransferase</fullName>
    </submittedName>
</protein>
<sequence>MLVKLYKVKEDPALEARLAANGILLKRAIAPDIQRITGFVRENFGDGWANECLAGILQNGCWIAVKDKKVAGFACFEATRPNYFGPTGVLESMRGMGIGKALLLRSLLSLRERGYAYAIIGWAGPTAFYEKAAGAIPIPGEEGESYGDMVQR</sequence>
<evidence type="ECO:0000313" key="2">
    <source>
        <dbReference type="EMBL" id="HIS92544.1"/>
    </source>
</evidence>
<evidence type="ECO:0000313" key="3">
    <source>
        <dbReference type="Proteomes" id="UP000824140"/>
    </source>
</evidence>
<comment type="caution">
    <text evidence="2">The sequence shown here is derived from an EMBL/GenBank/DDBJ whole genome shotgun (WGS) entry which is preliminary data.</text>
</comment>
<dbReference type="InterPro" id="IPR000182">
    <property type="entry name" value="GNAT_dom"/>
</dbReference>
<accession>A0A9D1FZY3</accession>
<reference evidence="2" key="1">
    <citation type="submission" date="2020-10" db="EMBL/GenBank/DDBJ databases">
        <authorList>
            <person name="Gilroy R."/>
        </authorList>
    </citation>
    <scope>NUCLEOTIDE SEQUENCE</scope>
    <source>
        <strain evidence="2">13766</strain>
    </source>
</reference>
<dbReference type="Pfam" id="PF00583">
    <property type="entry name" value="Acetyltransf_1"/>
    <property type="match status" value="1"/>
</dbReference>
<dbReference type="CDD" id="cd04301">
    <property type="entry name" value="NAT_SF"/>
    <property type="match status" value="1"/>
</dbReference>
<gene>
    <name evidence="2" type="ORF">IAA84_05945</name>
</gene>
<dbReference type="SUPFAM" id="SSF55729">
    <property type="entry name" value="Acyl-CoA N-acyltransferases (Nat)"/>
    <property type="match status" value="1"/>
</dbReference>
<dbReference type="AlphaFoldDB" id="A0A9D1FZY3"/>